<evidence type="ECO:0000313" key="4">
    <source>
        <dbReference type="Proteomes" id="UP001187415"/>
    </source>
</evidence>
<dbReference type="GO" id="GO:0003725">
    <property type="term" value="F:double-stranded RNA binding"/>
    <property type="evidence" value="ECO:0007669"/>
    <property type="project" value="TreeGrafter"/>
</dbReference>
<comment type="caution">
    <text evidence="3">The sequence shown here is derived from an EMBL/GenBank/DDBJ whole genome shotgun (WGS) entry which is preliminary data.</text>
</comment>
<evidence type="ECO:0000256" key="1">
    <source>
        <dbReference type="SAM" id="MobiDB-lite"/>
    </source>
</evidence>
<dbReference type="GO" id="GO:0005737">
    <property type="term" value="C:cytoplasm"/>
    <property type="evidence" value="ECO:0007669"/>
    <property type="project" value="TreeGrafter"/>
</dbReference>
<dbReference type="GO" id="GO:0003726">
    <property type="term" value="F:double-stranded RNA adenosine deaminase activity"/>
    <property type="evidence" value="ECO:0007669"/>
    <property type="project" value="TreeGrafter"/>
</dbReference>
<dbReference type="Pfam" id="PF02137">
    <property type="entry name" value="A_deamin"/>
    <property type="match status" value="1"/>
</dbReference>
<protein>
    <recommendedName>
        <fullName evidence="2">A to I editase domain-containing protein</fullName>
    </recommendedName>
</protein>
<sequence>MKMMITPANSPVSDTPVAVKCYVSDGNSGGRRGNNIDETLECDCLHFKTKPRCRGADGRRHRQSFHQEECNISSCEDGRAPPNGTVHRPLSSMESRPCVRLTRRLDVSQTEQRCKIRRKACQDKEREDEGKEETMAQKDQLHQTDKGATGGQGRRQATPLVGDLRPLVDALPELCPLMSLSTAVCHKSTKNKMWNVFGFQRSLMSYFTEPLYFSSIILGSLYHADHLSRAMYQRLTEIKDLPQSFSLNRPLLSGESNTPHGITLTY</sequence>
<evidence type="ECO:0000259" key="2">
    <source>
        <dbReference type="PROSITE" id="PS50141"/>
    </source>
</evidence>
<dbReference type="EMBL" id="JAUPFM010000003">
    <property type="protein sequence ID" value="KAK2856680.1"/>
    <property type="molecule type" value="Genomic_DNA"/>
</dbReference>
<feature type="compositionally biased region" description="Basic and acidic residues" evidence="1">
    <location>
        <begin position="120"/>
        <end position="145"/>
    </location>
</feature>
<gene>
    <name evidence="3" type="ORF">Q5P01_005415</name>
</gene>
<accession>A0AA88NNT0</accession>
<dbReference type="GO" id="GO:0006396">
    <property type="term" value="P:RNA processing"/>
    <property type="evidence" value="ECO:0007669"/>
    <property type="project" value="InterPro"/>
</dbReference>
<dbReference type="PANTHER" id="PTHR10910">
    <property type="entry name" value="EUKARYOTE SPECIFIC DSRNA BINDING PROTEIN"/>
    <property type="match status" value="1"/>
</dbReference>
<reference evidence="3" key="1">
    <citation type="submission" date="2023-07" db="EMBL/GenBank/DDBJ databases">
        <title>Chromosome-level Genome Assembly of Striped Snakehead (Channa striata).</title>
        <authorList>
            <person name="Liu H."/>
        </authorList>
    </citation>
    <scope>NUCLEOTIDE SEQUENCE</scope>
    <source>
        <strain evidence="3">Gz</strain>
        <tissue evidence="3">Muscle</tissue>
    </source>
</reference>
<dbReference type="GO" id="GO:0006382">
    <property type="term" value="P:adenosine to inosine editing"/>
    <property type="evidence" value="ECO:0007669"/>
    <property type="project" value="TreeGrafter"/>
</dbReference>
<keyword evidence="4" id="KW-1185">Reference proteome</keyword>
<dbReference type="InterPro" id="IPR002466">
    <property type="entry name" value="A_deamin"/>
</dbReference>
<dbReference type="GO" id="GO:0005730">
    <property type="term" value="C:nucleolus"/>
    <property type="evidence" value="ECO:0007669"/>
    <property type="project" value="TreeGrafter"/>
</dbReference>
<dbReference type="GO" id="GO:0008251">
    <property type="term" value="F:tRNA-specific adenosine deaminase activity"/>
    <property type="evidence" value="ECO:0007669"/>
    <property type="project" value="TreeGrafter"/>
</dbReference>
<evidence type="ECO:0000313" key="3">
    <source>
        <dbReference type="EMBL" id="KAK2856680.1"/>
    </source>
</evidence>
<feature type="region of interest" description="Disordered" evidence="1">
    <location>
        <begin position="118"/>
        <end position="160"/>
    </location>
</feature>
<proteinExistence type="predicted"/>
<dbReference type="PROSITE" id="PS50141">
    <property type="entry name" value="A_DEAMIN_EDITASE"/>
    <property type="match status" value="1"/>
</dbReference>
<dbReference type="Proteomes" id="UP001187415">
    <property type="component" value="Unassembled WGS sequence"/>
</dbReference>
<dbReference type="PANTHER" id="PTHR10910:SF58">
    <property type="entry name" value="DOUBLE-STRANDED RNA-SPECIFIC EDITASE 1"/>
    <property type="match status" value="1"/>
</dbReference>
<dbReference type="AlphaFoldDB" id="A0AA88NNT0"/>
<feature type="domain" description="A to I editase" evidence="2">
    <location>
        <begin position="188"/>
        <end position="253"/>
    </location>
</feature>
<organism evidence="3 4">
    <name type="scientific">Channa striata</name>
    <name type="common">Snakehead murrel</name>
    <name type="synonym">Ophicephalus striatus</name>
    <dbReference type="NCBI Taxonomy" id="64152"/>
    <lineage>
        <taxon>Eukaryota</taxon>
        <taxon>Metazoa</taxon>
        <taxon>Chordata</taxon>
        <taxon>Craniata</taxon>
        <taxon>Vertebrata</taxon>
        <taxon>Euteleostomi</taxon>
        <taxon>Actinopterygii</taxon>
        <taxon>Neopterygii</taxon>
        <taxon>Teleostei</taxon>
        <taxon>Neoteleostei</taxon>
        <taxon>Acanthomorphata</taxon>
        <taxon>Anabantaria</taxon>
        <taxon>Anabantiformes</taxon>
        <taxon>Channoidei</taxon>
        <taxon>Channidae</taxon>
        <taxon>Channa</taxon>
    </lineage>
</organism>
<name>A0AA88NNT0_CHASR</name>